<dbReference type="Proteomes" id="UP000547058">
    <property type="component" value="Unassembled WGS sequence"/>
</dbReference>
<keyword evidence="2" id="KW-1185">Reference proteome</keyword>
<comment type="caution">
    <text evidence="1">The sequence shown here is derived from an EMBL/GenBank/DDBJ whole genome shotgun (WGS) entry which is preliminary data.</text>
</comment>
<dbReference type="RefSeq" id="WP_182342654.1">
    <property type="nucleotide sequence ID" value="NZ_JACGXS010000023.1"/>
</dbReference>
<gene>
    <name evidence="1" type="ORF">H4O11_19185</name>
</gene>
<reference evidence="1 2" key="1">
    <citation type="submission" date="2020-08" db="EMBL/GenBank/DDBJ databases">
        <title>Stenotrophomonas tumulicola JCM 30961.</title>
        <authorList>
            <person name="Deng Y."/>
        </authorList>
    </citation>
    <scope>NUCLEOTIDE SEQUENCE [LARGE SCALE GENOMIC DNA]</scope>
    <source>
        <strain evidence="1 2">JCM 30961</strain>
    </source>
</reference>
<evidence type="ECO:0000313" key="2">
    <source>
        <dbReference type="Proteomes" id="UP000547058"/>
    </source>
</evidence>
<accession>A0A7W3FQT8</accession>
<protein>
    <submittedName>
        <fullName evidence="1">Uncharacterized protein</fullName>
    </submittedName>
</protein>
<sequence>MIKANEGKARCARAKAAGLMQEARELDQAQGGDWRARARRRRGADRLRADAMRFERLAVSYDPDWEDYAA</sequence>
<evidence type="ECO:0000313" key="1">
    <source>
        <dbReference type="EMBL" id="MBA8683927.1"/>
    </source>
</evidence>
<name>A0A7W3FQT8_9GAMM</name>
<dbReference type="AlphaFoldDB" id="A0A7W3FQT8"/>
<dbReference type="EMBL" id="JACGXS010000023">
    <property type="protein sequence ID" value="MBA8683927.1"/>
    <property type="molecule type" value="Genomic_DNA"/>
</dbReference>
<organism evidence="1 2">
    <name type="scientific">Stenotrophomonas tumulicola</name>
    <dbReference type="NCBI Taxonomy" id="1685415"/>
    <lineage>
        <taxon>Bacteria</taxon>
        <taxon>Pseudomonadati</taxon>
        <taxon>Pseudomonadota</taxon>
        <taxon>Gammaproteobacteria</taxon>
        <taxon>Lysobacterales</taxon>
        <taxon>Lysobacteraceae</taxon>
        <taxon>Stenotrophomonas</taxon>
    </lineage>
</organism>
<proteinExistence type="predicted"/>